<name>A0ABU2AXJ9_9MICC</name>
<dbReference type="InterPro" id="IPR051907">
    <property type="entry name" value="DoxX-like_oxidoreductase"/>
</dbReference>
<protein>
    <submittedName>
        <fullName evidence="8">Oxidoreductase</fullName>
    </submittedName>
</protein>
<dbReference type="PANTHER" id="PTHR33452">
    <property type="entry name" value="OXIDOREDUCTASE CATD-RELATED"/>
    <property type="match status" value="1"/>
</dbReference>
<dbReference type="Proteomes" id="UP001183794">
    <property type="component" value="Unassembled WGS sequence"/>
</dbReference>
<feature type="transmembrane region" description="Helical" evidence="7">
    <location>
        <begin position="12"/>
        <end position="35"/>
    </location>
</feature>
<dbReference type="InterPro" id="IPR032808">
    <property type="entry name" value="DoxX"/>
</dbReference>
<feature type="transmembrane region" description="Helical" evidence="7">
    <location>
        <begin position="70"/>
        <end position="99"/>
    </location>
</feature>
<evidence type="ECO:0000313" key="9">
    <source>
        <dbReference type="Proteomes" id="UP001183794"/>
    </source>
</evidence>
<proteinExistence type="inferred from homology"/>
<dbReference type="PANTHER" id="PTHR33452:SF1">
    <property type="entry name" value="INNER MEMBRANE PROTEIN YPHA-RELATED"/>
    <property type="match status" value="1"/>
</dbReference>
<keyword evidence="6 7" id="KW-0472">Membrane</keyword>
<gene>
    <name evidence="8" type="ORF">J2S62_000334</name>
</gene>
<evidence type="ECO:0000256" key="2">
    <source>
        <dbReference type="ARBA" id="ARBA00006679"/>
    </source>
</evidence>
<reference evidence="8 9" key="1">
    <citation type="submission" date="2023-07" db="EMBL/GenBank/DDBJ databases">
        <title>Sequencing the genomes of 1000 actinobacteria strains.</title>
        <authorList>
            <person name="Klenk H.-P."/>
        </authorList>
    </citation>
    <scope>NUCLEOTIDE SEQUENCE [LARGE SCALE GENOMIC DNA]</scope>
    <source>
        <strain evidence="8 9">DSM 22966</strain>
    </source>
</reference>
<evidence type="ECO:0000256" key="5">
    <source>
        <dbReference type="ARBA" id="ARBA00022989"/>
    </source>
</evidence>
<organism evidence="8 9">
    <name type="scientific">Enteractinococcus fodinae</name>
    <dbReference type="NCBI Taxonomy" id="684663"/>
    <lineage>
        <taxon>Bacteria</taxon>
        <taxon>Bacillati</taxon>
        <taxon>Actinomycetota</taxon>
        <taxon>Actinomycetes</taxon>
        <taxon>Micrococcales</taxon>
        <taxon>Micrococcaceae</taxon>
    </lineage>
</organism>
<sequence>MQTLLNPAKKYPILDDIVLLLARIALGVILIAHGWQKFNEWTLAGTSAAFVDMGIPAPRVTSAIAASAELVGGVLVLIGLLTPVVAILNVLVQLAAFALVHVQAGLFIENGGYELVLALAAGLLLLAVRGAGKFSIDALLPGSPYRNNATDRVAEEELVSAR</sequence>
<evidence type="ECO:0000256" key="1">
    <source>
        <dbReference type="ARBA" id="ARBA00004651"/>
    </source>
</evidence>
<comment type="similarity">
    <text evidence="2">Belongs to the DoxX family.</text>
</comment>
<evidence type="ECO:0000256" key="4">
    <source>
        <dbReference type="ARBA" id="ARBA00022692"/>
    </source>
</evidence>
<keyword evidence="9" id="KW-1185">Reference proteome</keyword>
<dbReference type="Pfam" id="PF07681">
    <property type="entry name" value="DoxX"/>
    <property type="match status" value="1"/>
</dbReference>
<evidence type="ECO:0000256" key="3">
    <source>
        <dbReference type="ARBA" id="ARBA00022475"/>
    </source>
</evidence>
<keyword evidence="5 7" id="KW-1133">Transmembrane helix</keyword>
<evidence type="ECO:0000256" key="6">
    <source>
        <dbReference type="ARBA" id="ARBA00023136"/>
    </source>
</evidence>
<comment type="subcellular location">
    <subcellularLocation>
        <location evidence="1">Cell membrane</location>
        <topology evidence="1">Multi-pass membrane protein</topology>
    </subcellularLocation>
</comment>
<accession>A0ABU2AXJ9</accession>
<dbReference type="EMBL" id="JAVDYJ010000001">
    <property type="protein sequence ID" value="MDR7346077.1"/>
    <property type="molecule type" value="Genomic_DNA"/>
</dbReference>
<keyword evidence="3" id="KW-1003">Cell membrane</keyword>
<evidence type="ECO:0000256" key="7">
    <source>
        <dbReference type="SAM" id="Phobius"/>
    </source>
</evidence>
<keyword evidence="4 7" id="KW-0812">Transmembrane</keyword>
<comment type="caution">
    <text evidence="8">The sequence shown here is derived from an EMBL/GenBank/DDBJ whole genome shotgun (WGS) entry which is preliminary data.</text>
</comment>
<dbReference type="RefSeq" id="WP_310170547.1">
    <property type="nucleotide sequence ID" value="NZ_BAABHE010000002.1"/>
</dbReference>
<evidence type="ECO:0000313" key="8">
    <source>
        <dbReference type="EMBL" id="MDR7346077.1"/>
    </source>
</evidence>
<feature type="transmembrane region" description="Helical" evidence="7">
    <location>
        <begin position="111"/>
        <end position="128"/>
    </location>
</feature>